<feature type="compositionally biased region" description="Basic and acidic residues" evidence="6">
    <location>
        <begin position="1"/>
        <end position="13"/>
    </location>
</feature>
<keyword evidence="2" id="KW-0479">Metal-binding</keyword>
<dbReference type="Pfam" id="PF04046">
    <property type="entry name" value="PSP"/>
    <property type="match status" value="1"/>
</dbReference>
<dbReference type="AlphaFoldDB" id="A0A482W6F1"/>
<evidence type="ECO:0000256" key="2">
    <source>
        <dbReference type="ARBA" id="ARBA00022723"/>
    </source>
</evidence>
<dbReference type="GO" id="GO:0003723">
    <property type="term" value="F:RNA binding"/>
    <property type="evidence" value="ECO:0007669"/>
    <property type="project" value="TreeGrafter"/>
</dbReference>
<dbReference type="STRING" id="1661398.A0A482W6F1"/>
<dbReference type="OrthoDB" id="8026949at2759"/>
<dbReference type="PANTHER" id="PTHR13316:SF0">
    <property type="entry name" value="ZINC FINGER CCHC DOMAIN-CONTAINING PROTEIN 8"/>
    <property type="match status" value="1"/>
</dbReference>
<comment type="subcellular location">
    <subcellularLocation>
        <location evidence="1">Nucleus</location>
    </subcellularLocation>
</comment>
<comment type="caution">
    <text evidence="8">The sequence shown here is derived from an EMBL/GenBank/DDBJ whole genome shotgun (WGS) entry which is preliminary data.</text>
</comment>
<accession>A0A482W6F1</accession>
<keyword evidence="5" id="KW-0539">Nucleus</keyword>
<evidence type="ECO:0000259" key="7">
    <source>
        <dbReference type="SMART" id="SM00581"/>
    </source>
</evidence>
<evidence type="ECO:0000313" key="9">
    <source>
        <dbReference type="Proteomes" id="UP000292052"/>
    </source>
</evidence>
<sequence length="512" mass="58580">MRSDNETSKHNLENTDTEEISENGTNIIILDSSTDECVEETKPEQLEPVETSPCSISIKFHDKSVSEMYKSKFLKFLNSFIELQVKSQDELSVDVYRDETIKVDEWVVIDEIENDAKMDSNTSVVIDTNTDIVVETNTSIIIDTKDTSTPSKKRKKRSKVKKELFVLDATPSPNVPLSDLRYTTKFTINKEKAVEENVDQCPKQTCFNCNQPHSLKDCPQPKDYVKINAARQKFRQQPKSSRYHLEEDQKYSHLVPGKLSDELRKALGLYKNEAPHYIYLMRKFGYPPGWLEEAKFVHSNLDMFDIDGNHVKTTAAKKQGLDPFKIVDFPGFNVPFDKAVKDDYRKYGVPPYSDDFSKTAMINFYDKKFAQGEDNLETCDMDIDHEHESVSICQEKVVKVTDDKGNRDSPSLIDLEQQKQMLLEELNDETKVESKSSTEKDLPCVKTTCFGTPILKSNSPYLTLPNPDNFSKDVSPVINFENLPNSTGKYEQMADVLQKVRSTLKNIHSCNM</sequence>
<dbReference type="PANTHER" id="PTHR13316">
    <property type="entry name" value="ZINC FINGER, CCHC DOMAIN CONTAINING 8"/>
    <property type="match status" value="1"/>
</dbReference>
<evidence type="ECO:0000313" key="8">
    <source>
        <dbReference type="EMBL" id="RZC40741.1"/>
    </source>
</evidence>
<evidence type="ECO:0000256" key="1">
    <source>
        <dbReference type="ARBA" id="ARBA00004123"/>
    </source>
</evidence>
<dbReference type="Proteomes" id="UP000292052">
    <property type="component" value="Unassembled WGS sequence"/>
</dbReference>
<feature type="domain" description="PSP proline-rich" evidence="7">
    <location>
        <begin position="251"/>
        <end position="303"/>
    </location>
</feature>
<evidence type="ECO:0000256" key="5">
    <source>
        <dbReference type="ARBA" id="ARBA00023242"/>
    </source>
</evidence>
<dbReference type="InterPro" id="IPR006568">
    <property type="entry name" value="PSP_pro-rich"/>
</dbReference>
<dbReference type="GO" id="GO:0008270">
    <property type="term" value="F:zinc ion binding"/>
    <property type="evidence" value="ECO:0007669"/>
    <property type="project" value="UniProtKB-KW"/>
</dbReference>
<dbReference type="SMART" id="SM00581">
    <property type="entry name" value="PSP"/>
    <property type="match status" value="1"/>
</dbReference>
<proteinExistence type="predicted"/>
<organism evidence="8 9">
    <name type="scientific">Asbolus verrucosus</name>
    <name type="common">Desert ironclad beetle</name>
    <dbReference type="NCBI Taxonomy" id="1661398"/>
    <lineage>
        <taxon>Eukaryota</taxon>
        <taxon>Metazoa</taxon>
        <taxon>Ecdysozoa</taxon>
        <taxon>Arthropoda</taxon>
        <taxon>Hexapoda</taxon>
        <taxon>Insecta</taxon>
        <taxon>Pterygota</taxon>
        <taxon>Neoptera</taxon>
        <taxon>Endopterygota</taxon>
        <taxon>Coleoptera</taxon>
        <taxon>Polyphaga</taxon>
        <taxon>Cucujiformia</taxon>
        <taxon>Tenebrionidae</taxon>
        <taxon>Pimeliinae</taxon>
        <taxon>Asbolus</taxon>
    </lineage>
</organism>
<feature type="region of interest" description="Disordered" evidence="6">
    <location>
        <begin position="1"/>
        <end position="25"/>
    </location>
</feature>
<reference evidence="8 9" key="1">
    <citation type="submission" date="2017-03" db="EMBL/GenBank/DDBJ databases">
        <title>Genome of the blue death feigning beetle - Asbolus verrucosus.</title>
        <authorList>
            <person name="Rider S.D."/>
        </authorList>
    </citation>
    <scope>NUCLEOTIDE SEQUENCE [LARGE SCALE GENOMIC DNA]</scope>
    <source>
        <strain evidence="8">Butters</strain>
        <tissue evidence="8">Head and leg muscle</tissue>
    </source>
</reference>
<evidence type="ECO:0000256" key="6">
    <source>
        <dbReference type="SAM" id="MobiDB-lite"/>
    </source>
</evidence>
<keyword evidence="3" id="KW-0863">Zinc-finger</keyword>
<dbReference type="EMBL" id="QDEB01023437">
    <property type="protein sequence ID" value="RZC40741.1"/>
    <property type="molecule type" value="Genomic_DNA"/>
</dbReference>
<evidence type="ECO:0000256" key="4">
    <source>
        <dbReference type="ARBA" id="ARBA00022833"/>
    </source>
</evidence>
<evidence type="ECO:0000256" key="3">
    <source>
        <dbReference type="ARBA" id="ARBA00022771"/>
    </source>
</evidence>
<name>A0A482W6F1_ASBVE</name>
<keyword evidence="4" id="KW-0862">Zinc</keyword>
<gene>
    <name evidence="8" type="ORF">BDFB_003630</name>
</gene>
<dbReference type="InterPro" id="IPR052115">
    <property type="entry name" value="NEXT_complex_subunit_ZCCHC8"/>
</dbReference>
<dbReference type="GO" id="GO:0071013">
    <property type="term" value="C:catalytic step 2 spliceosome"/>
    <property type="evidence" value="ECO:0007669"/>
    <property type="project" value="TreeGrafter"/>
</dbReference>
<protein>
    <submittedName>
        <fullName evidence="8">Zinc finger CCHC domain-containing protein 8-like protein</fullName>
    </submittedName>
</protein>
<keyword evidence="9" id="KW-1185">Reference proteome</keyword>